<dbReference type="AlphaFoldDB" id="A0A6P2CZZ5"/>
<dbReference type="Proteomes" id="UP000464178">
    <property type="component" value="Chromosome"/>
</dbReference>
<keyword evidence="2" id="KW-0812">Transmembrane</keyword>
<evidence type="ECO:0000256" key="1">
    <source>
        <dbReference type="SAM" id="MobiDB-lite"/>
    </source>
</evidence>
<proteinExistence type="predicted"/>
<dbReference type="EMBL" id="LR593886">
    <property type="protein sequence ID" value="VTR94459.1"/>
    <property type="molecule type" value="Genomic_DNA"/>
</dbReference>
<reference evidence="3 4" key="1">
    <citation type="submission" date="2019-05" db="EMBL/GenBank/DDBJ databases">
        <authorList>
            <consortium name="Science for Life Laboratories"/>
        </authorList>
    </citation>
    <scope>NUCLEOTIDE SEQUENCE [LARGE SCALE GENOMIC DNA]</scope>
    <source>
        <strain evidence="3">Soil9</strain>
    </source>
</reference>
<evidence type="ECO:0000313" key="4">
    <source>
        <dbReference type="Proteomes" id="UP000464178"/>
    </source>
</evidence>
<feature type="transmembrane region" description="Helical" evidence="2">
    <location>
        <begin position="62"/>
        <end position="80"/>
    </location>
</feature>
<protein>
    <submittedName>
        <fullName evidence="3">Uncharacterized protein</fullName>
    </submittedName>
</protein>
<evidence type="ECO:0000313" key="3">
    <source>
        <dbReference type="EMBL" id="VTR94459.1"/>
    </source>
</evidence>
<feature type="region of interest" description="Disordered" evidence="1">
    <location>
        <begin position="91"/>
        <end position="141"/>
    </location>
</feature>
<organism evidence="3 4">
    <name type="scientific">Gemmata massiliana</name>
    <dbReference type="NCBI Taxonomy" id="1210884"/>
    <lineage>
        <taxon>Bacteria</taxon>
        <taxon>Pseudomonadati</taxon>
        <taxon>Planctomycetota</taxon>
        <taxon>Planctomycetia</taxon>
        <taxon>Gemmatales</taxon>
        <taxon>Gemmataceae</taxon>
        <taxon>Gemmata</taxon>
    </lineage>
</organism>
<keyword evidence="2" id="KW-1133">Transmembrane helix</keyword>
<evidence type="ECO:0000256" key="2">
    <source>
        <dbReference type="SAM" id="Phobius"/>
    </source>
</evidence>
<feature type="transmembrane region" description="Helical" evidence="2">
    <location>
        <begin position="21"/>
        <end position="46"/>
    </location>
</feature>
<dbReference type="RefSeq" id="WP_162668994.1">
    <property type="nucleotide sequence ID" value="NZ_LR593886.1"/>
</dbReference>
<accession>A0A6P2CZZ5</accession>
<dbReference type="KEGG" id="gms:SOIL9_32550"/>
<gene>
    <name evidence="3" type="ORF">SOIL9_32550</name>
</gene>
<sequence>MCETLIADGLTSGLSEKLAGYVIKCLAVGGGFLVGYFAGSVLAWALDRWVFAHKAPVQLKKLCSMLCGLVLAIVVALIVFGDGGGLFGGGGAPGDGKGAPATENKDKQQPSPSVPPQEEPKLVLPKVEPKPPDPKPTPGDVRVAILSGADVRDGKFYVLDNETTAKTFDELKKAITDRRTSTKTELTLVFRFAKDPLSNSHPEMKRLSAWVQEAKVLSRFE</sequence>
<keyword evidence="2" id="KW-0472">Membrane</keyword>
<name>A0A6P2CZZ5_9BACT</name>
<keyword evidence="4" id="KW-1185">Reference proteome</keyword>